<evidence type="ECO:0000313" key="1">
    <source>
        <dbReference type="EMBL" id="CBE69989.1"/>
    </source>
</evidence>
<proteinExistence type="predicted"/>
<accession>D5MLT2</accession>
<organism evidence="1 2">
    <name type="scientific">Methylomirabilis oxygeniifera</name>
    <dbReference type="NCBI Taxonomy" id="671143"/>
    <lineage>
        <taxon>Bacteria</taxon>
        <taxon>Candidatus Methylomirabilota</taxon>
        <taxon>Candidatus Methylomirabilia</taxon>
        <taxon>Candidatus Methylomirabilales</taxon>
        <taxon>Candidatus Methylomirabilaceae</taxon>
        <taxon>Candidatus Methylomirabilis</taxon>
    </lineage>
</organism>
<dbReference type="HOGENOM" id="CLU_2768163_0_0_0"/>
<name>D5MLT2_METO1</name>
<evidence type="ECO:0000313" key="2">
    <source>
        <dbReference type="Proteomes" id="UP000006898"/>
    </source>
</evidence>
<dbReference type="EMBL" id="FP565575">
    <property type="protein sequence ID" value="CBE69989.1"/>
    <property type="molecule type" value="Genomic_DNA"/>
</dbReference>
<dbReference type="KEGG" id="mox:DAMO_2916"/>
<gene>
    <name evidence="1" type="ORF">DAMO_2916</name>
</gene>
<dbReference type="Proteomes" id="UP000006898">
    <property type="component" value="Chromosome"/>
</dbReference>
<sequence length="69" mass="8088">MHSLSFDLSREEKGCQAVAMRVRTRGLIDSFHLRAYNRLYAKGPSRPDRAVLRGRWLRRAGRLDPRARH</sequence>
<protein>
    <submittedName>
        <fullName evidence="1">Uncharacterized protein</fullName>
    </submittedName>
</protein>
<reference evidence="1 2" key="1">
    <citation type="journal article" date="2010" name="Nature">
        <title>Nitrite-driven anaerobic methane oxidation by oxygenic bacteria.</title>
        <authorList>
            <person name="Ettwig K.F."/>
            <person name="Butler M.K."/>
            <person name="Le Paslier D."/>
            <person name="Pelletier E."/>
            <person name="Mangenot S."/>
            <person name="Kuypers M.M.M."/>
            <person name="Schreiber F."/>
            <person name="Dutilh B.E."/>
            <person name="Zedelius J."/>
            <person name="de Beer D."/>
            <person name="Gloerich J."/>
            <person name="Wessels H.J.C.T."/>
            <person name="van Allen T."/>
            <person name="Luesken F."/>
            <person name="Wu M."/>
            <person name="van de Pas-Schoonen K.T."/>
            <person name="Op den Camp H.J.M."/>
            <person name="Janssen-Megens E.M."/>
            <person name="Francoijs K-J."/>
            <person name="Stunnenberg H."/>
            <person name="Weissenbach J."/>
            <person name="Jetten M.S.M."/>
            <person name="Strous M."/>
        </authorList>
    </citation>
    <scope>NUCLEOTIDE SEQUENCE [LARGE SCALE GENOMIC DNA]</scope>
</reference>
<dbReference type="AlphaFoldDB" id="D5MLT2"/>